<dbReference type="Proteomes" id="UP001470230">
    <property type="component" value="Unassembled WGS sequence"/>
</dbReference>
<proteinExistence type="predicted"/>
<keyword evidence="2" id="KW-0812">Transmembrane</keyword>
<evidence type="ECO:0000256" key="2">
    <source>
        <dbReference type="SAM" id="Phobius"/>
    </source>
</evidence>
<sequence>MNSNENLEDSTKQIKPTLSLWSKIWPGMFFLLLGIGHAILQKLAFISEADGIDKYGYHTFRKPWWITALTFFGMACGTPVYAIVQCVEEKNGNHWQKITSLTFKEYAEFAIPAFSDAFENIISAVCIAFVGVSIDSMMKSGTLVGVSLITRFVFKRPIPAYKWWSIGVVVLSLIMVGAAGIINSNSSSTITTTPLWTGIIIALKFVSQLGYSVRISYEEYFTQIKGYHPVMICGLEGTWTFIMTALVLMPIVQFIPSQEGNGVHEDTLDTFEMMKNNHSIIIITFFLCAFGLSYNCVSTTLIGRTSAIVRTLMEAFRTFLIWMVQFLAFYSFRTNDKLYHYRLIGEEWENGSYIQLVGFITMTLGILAYNGVPHYPCFKYDQPNANEKSVDDLNNGNKFVDNGESGNKNKKSLNVDLNKLKSKTNDETNDQTTDNTTDITAETLEMHAENNSDLDNISVRSMSIGSSDSDYQNLDDDQNDNNEAQKNKDGVEL</sequence>
<feature type="transmembrane region" description="Helical" evidence="2">
    <location>
        <begin position="64"/>
        <end position="84"/>
    </location>
</feature>
<comment type="caution">
    <text evidence="3">The sequence shown here is derived from an EMBL/GenBank/DDBJ whole genome shotgun (WGS) entry which is preliminary data.</text>
</comment>
<keyword evidence="2" id="KW-1133">Transmembrane helix</keyword>
<reference evidence="3 4" key="1">
    <citation type="submission" date="2024-04" db="EMBL/GenBank/DDBJ databases">
        <title>Tritrichomonas musculus Genome.</title>
        <authorList>
            <person name="Alves-Ferreira E."/>
            <person name="Grigg M."/>
            <person name="Lorenzi H."/>
            <person name="Galac M."/>
        </authorList>
    </citation>
    <scope>NUCLEOTIDE SEQUENCE [LARGE SCALE GENOMIC DNA]</scope>
    <source>
        <strain evidence="3 4">EAF2021</strain>
    </source>
</reference>
<feature type="transmembrane region" description="Helical" evidence="2">
    <location>
        <begin position="194"/>
        <end position="217"/>
    </location>
</feature>
<evidence type="ECO:0000256" key="1">
    <source>
        <dbReference type="SAM" id="MobiDB-lite"/>
    </source>
</evidence>
<name>A0ABR2LAQ9_9EUKA</name>
<evidence type="ECO:0008006" key="5">
    <source>
        <dbReference type="Google" id="ProtNLM"/>
    </source>
</evidence>
<dbReference type="PANTHER" id="PTHR13146:SF1">
    <property type="entry name" value="SUGAR PHOSPHATE TRANSPORTER DOMAIN-CONTAINING PROTEIN"/>
    <property type="match status" value="1"/>
</dbReference>
<feature type="region of interest" description="Disordered" evidence="1">
    <location>
        <begin position="389"/>
        <end position="411"/>
    </location>
</feature>
<keyword evidence="4" id="KW-1185">Reference proteome</keyword>
<feature type="transmembrane region" description="Helical" evidence="2">
    <location>
        <begin position="315"/>
        <end position="332"/>
    </location>
</feature>
<feature type="compositionally biased region" description="Basic and acidic residues" evidence="1">
    <location>
        <begin position="483"/>
        <end position="493"/>
    </location>
</feature>
<evidence type="ECO:0000313" key="4">
    <source>
        <dbReference type="Proteomes" id="UP001470230"/>
    </source>
</evidence>
<feature type="transmembrane region" description="Helical" evidence="2">
    <location>
        <begin position="352"/>
        <end position="372"/>
    </location>
</feature>
<keyword evidence="2" id="KW-0472">Membrane</keyword>
<dbReference type="EMBL" id="JAPFFF010000001">
    <property type="protein sequence ID" value="KAK8900442.1"/>
    <property type="molecule type" value="Genomic_DNA"/>
</dbReference>
<gene>
    <name evidence="3" type="ORF">M9Y10_002769</name>
</gene>
<organism evidence="3 4">
    <name type="scientific">Tritrichomonas musculus</name>
    <dbReference type="NCBI Taxonomy" id="1915356"/>
    <lineage>
        <taxon>Eukaryota</taxon>
        <taxon>Metamonada</taxon>
        <taxon>Parabasalia</taxon>
        <taxon>Tritrichomonadida</taxon>
        <taxon>Tritrichomonadidae</taxon>
        <taxon>Tritrichomonas</taxon>
    </lineage>
</organism>
<feature type="transmembrane region" description="Helical" evidence="2">
    <location>
        <begin position="24"/>
        <end position="43"/>
    </location>
</feature>
<feature type="transmembrane region" description="Helical" evidence="2">
    <location>
        <begin position="229"/>
        <end position="252"/>
    </location>
</feature>
<evidence type="ECO:0000313" key="3">
    <source>
        <dbReference type="EMBL" id="KAK8900442.1"/>
    </source>
</evidence>
<feature type="transmembrane region" description="Helical" evidence="2">
    <location>
        <begin position="280"/>
        <end position="303"/>
    </location>
</feature>
<feature type="region of interest" description="Disordered" evidence="1">
    <location>
        <begin position="461"/>
        <end position="493"/>
    </location>
</feature>
<feature type="transmembrane region" description="Helical" evidence="2">
    <location>
        <begin position="161"/>
        <end position="182"/>
    </location>
</feature>
<accession>A0ABR2LAQ9</accession>
<protein>
    <recommendedName>
        <fullName evidence="5">Integral membrane protein</fullName>
    </recommendedName>
</protein>
<dbReference type="PANTHER" id="PTHR13146">
    <property type="match status" value="1"/>
</dbReference>